<evidence type="ECO:0000313" key="2">
    <source>
        <dbReference type="Proteomes" id="UP000078459"/>
    </source>
</evidence>
<keyword evidence="2" id="KW-1185">Reference proteome</keyword>
<dbReference type="Proteomes" id="UP000078459">
    <property type="component" value="Unassembled WGS sequence"/>
</dbReference>
<gene>
    <name evidence="1" type="ORF">A5893_05130</name>
</gene>
<reference evidence="1 2" key="2">
    <citation type="submission" date="2016-06" db="EMBL/GenBank/DDBJ databases">
        <title>Pedobacter psychrophilus sp. nov., isolated from Antarctic fragmentary rock.</title>
        <authorList>
            <person name="Svec P."/>
        </authorList>
    </citation>
    <scope>NUCLEOTIDE SEQUENCE [LARGE SCALE GENOMIC DNA]</scope>
    <source>
        <strain evidence="1 2">CCM 8644</strain>
    </source>
</reference>
<name>A0A179DGY7_9SPHI</name>
<dbReference type="AlphaFoldDB" id="A0A179DGY7"/>
<dbReference type="EMBL" id="LWHJ01000022">
    <property type="protein sequence ID" value="OAQ40337.1"/>
    <property type="molecule type" value="Genomic_DNA"/>
</dbReference>
<protein>
    <recommendedName>
        <fullName evidence="3">Type IX secretion system membrane protein PorP/SprF</fullName>
    </recommendedName>
</protein>
<dbReference type="InterPro" id="IPR019861">
    <property type="entry name" value="PorP/SprF_Bacteroidetes"/>
</dbReference>
<reference evidence="1 2" key="1">
    <citation type="submission" date="2016-04" db="EMBL/GenBank/DDBJ databases">
        <authorList>
            <person name="Evans L.H."/>
            <person name="Alamgir A."/>
            <person name="Owens N."/>
            <person name="Weber N.D."/>
            <person name="Virtaneva K."/>
            <person name="Barbian K."/>
            <person name="Babar A."/>
            <person name="Rosenke K."/>
        </authorList>
    </citation>
    <scope>NUCLEOTIDE SEQUENCE [LARGE SCALE GENOMIC DNA]</scope>
    <source>
        <strain evidence="1 2">CCM 8644</strain>
    </source>
</reference>
<accession>A0A179DGY7</accession>
<proteinExistence type="predicted"/>
<sequence>MTISFAQSRQDIANFSQYQQYFNPSLTGSNGTVVKNFYRDQWTSFEDSPRTLFLSGEYNLNDEKTEGTNHAFGAAILYDTYGALTTNYVNLSYGAGIKISEKLMFRAGVAATYNNTKFDQSKLILGDPNDPAYSSIMNAQGLNKYGLNLGVAVTSDDFYVGYSLADLVKGGDSENIYFKDNYVLQHTFNAGYRMPFSGNIGLIANGIYRYDNNLKGTAEVQLKSVFLNTFWVGAGYRNDVAYTVNAGLRLKQFVLGYNREISSGKVGNSYRGGNEINLAYYISPKFGNSKKLNFW</sequence>
<evidence type="ECO:0000313" key="1">
    <source>
        <dbReference type="EMBL" id="OAQ40337.1"/>
    </source>
</evidence>
<comment type="caution">
    <text evidence="1">The sequence shown here is derived from an EMBL/GenBank/DDBJ whole genome shotgun (WGS) entry which is preliminary data.</text>
</comment>
<evidence type="ECO:0008006" key="3">
    <source>
        <dbReference type="Google" id="ProtNLM"/>
    </source>
</evidence>
<dbReference type="NCBIfam" id="TIGR03519">
    <property type="entry name" value="T9SS_PorP_fam"/>
    <property type="match status" value="1"/>
</dbReference>
<organism evidence="1 2">
    <name type="scientific">Pedobacter psychrophilus</name>
    <dbReference type="NCBI Taxonomy" id="1826909"/>
    <lineage>
        <taxon>Bacteria</taxon>
        <taxon>Pseudomonadati</taxon>
        <taxon>Bacteroidota</taxon>
        <taxon>Sphingobacteriia</taxon>
        <taxon>Sphingobacteriales</taxon>
        <taxon>Sphingobacteriaceae</taxon>
        <taxon>Pedobacter</taxon>
    </lineage>
</organism>
<dbReference type="Pfam" id="PF11751">
    <property type="entry name" value="PorP_SprF"/>
    <property type="match status" value="1"/>
</dbReference>
<dbReference type="STRING" id="1826909.A5893_05130"/>
<dbReference type="OrthoDB" id="1186563at2"/>